<evidence type="ECO:0000256" key="1">
    <source>
        <dbReference type="ARBA" id="ARBA00004123"/>
    </source>
</evidence>
<keyword evidence="10 18" id="KW-0472">Membrane</keyword>
<dbReference type="SUPFAM" id="SSF48452">
    <property type="entry name" value="TPR-like"/>
    <property type="match status" value="1"/>
</dbReference>
<evidence type="ECO:0000256" key="6">
    <source>
        <dbReference type="ARBA" id="ARBA00022787"/>
    </source>
</evidence>
<comment type="similarity">
    <text evidence="13">Belongs to the RMDN family.</text>
</comment>
<feature type="transmembrane region" description="Helical" evidence="18">
    <location>
        <begin position="12"/>
        <end position="29"/>
    </location>
</feature>
<feature type="compositionally biased region" description="Basic and acidic residues" evidence="17">
    <location>
        <begin position="158"/>
        <end position="169"/>
    </location>
</feature>
<proteinExistence type="inferred from homology"/>
<dbReference type="InterPro" id="IPR049039">
    <property type="entry name" value="RMD1-3_a_helical_rpt"/>
</dbReference>
<reference evidence="19" key="3">
    <citation type="submission" date="2025-08" db="UniProtKB">
        <authorList>
            <consortium name="Ensembl"/>
        </authorList>
    </citation>
    <scope>IDENTIFICATION</scope>
    <source>
        <strain evidence="19">HSOK</strain>
    </source>
</reference>
<dbReference type="PANTHER" id="PTHR16056:SF18">
    <property type="entry name" value="REGULATOR OF MICROTUBULE DYNAMICS PROTEIN 3"/>
    <property type="match status" value="1"/>
</dbReference>
<keyword evidence="9" id="KW-0496">Mitochondrion</keyword>
<evidence type="ECO:0000256" key="13">
    <source>
        <dbReference type="ARBA" id="ARBA00038360"/>
    </source>
</evidence>
<accession>A0A3P9I0M9</accession>
<evidence type="ECO:0000256" key="4">
    <source>
        <dbReference type="ARBA" id="ARBA00022490"/>
    </source>
</evidence>
<dbReference type="GO" id="GO:0005634">
    <property type="term" value="C:nucleus"/>
    <property type="evidence" value="ECO:0007669"/>
    <property type="project" value="UniProtKB-SubCell"/>
</dbReference>
<dbReference type="GO" id="GO:0005741">
    <property type="term" value="C:mitochondrial outer membrane"/>
    <property type="evidence" value="ECO:0007669"/>
    <property type="project" value="UniProtKB-SubCell"/>
</dbReference>
<evidence type="ECO:0000313" key="19">
    <source>
        <dbReference type="Ensembl" id="ENSORLP00015013439.1"/>
    </source>
</evidence>
<evidence type="ECO:0000256" key="16">
    <source>
        <dbReference type="ARBA" id="ARBA00041960"/>
    </source>
</evidence>
<sequence length="461" mass="50828">MSIPLGRNGWIGLAAGATAGLGLIAFIIYKEIRRTRTPLEPLSRSRAGGGATPQEPLDAQGGACPPQQELELRKQLDQVLSSVASLRSEVAELRGGKGVEDNQRIRRRRQVHRDRTDSASSSSIYFTASQGMINCGNLDVLVSVGLLRYSTAYADSDFTDREEADKQPESEEEEDQSCATVLTLRQEDSPEEEPGEDGGSLQQPNEVPSGELALLLAQSDILHTGDATLKAEGFRLLLDNRAEFLWRLARAYVDVYFAAQDKQERMSYAQKGRDEAEAALKRNGLNAECHKWLAVLSSLSAEHDSTHSKLKSGFLLKEHLDRALRLRDDDPVCYFLLGRWCFEVASLDWLEKKAAAALYRSAPTSSLHDALENFLKAEELSPGFSRTVRLYIAMCHKELGNISEATNWAELALNTASSCDEAPTNVRPALSNTEFFFFNPCAILDDPTLALTCSPYHDKGG</sequence>
<evidence type="ECO:0000256" key="3">
    <source>
        <dbReference type="ARBA" id="ARBA00004647"/>
    </source>
</evidence>
<evidence type="ECO:0000313" key="20">
    <source>
        <dbReference type="Proteomes" id="UP000265200"/>
    </source>
</evidence>
<evidence type="ECO:0000256" key="15">
    <source>
        <dbReference type="ARBA" id="ARBA00041608"/>
    </source>
</evidence>
<dbReference type="Gene3D" id="1.25.40.10">
    <property type="entry name" value="Tetratricopeptide repeat domain"/>
    <property type="match status" value="1"/>
</dbReference>
<dbReference type="InterPro" id="IPR011990">
    <property type="entry name" value="TPR-like_helical_dom_sf"/>
</dbReference>
<evidence type="ECO:0000256" key="18">
    <source>
        <dbReference type="SAM" id="Phobius"/>
    </source>
</evidence>
<dbReference type="Pfam" id="PF21033">
    <property type="entry name" value="RMD1-3"/>
    <property type="match status" value="1"/>
</dbReference>
<evidence type="ECO:0000256" key="2">
    <source>
        <dbReference type="ARBA" id="ARBA00004572"/>
    </source>
</evidence>
<keyword evidence="4" id="KW-0963">Cytoplasm</keyword>
<evidence type="ECO:0000256" key="10">
    <source>
        <dbReference type="ARBA" id="ARBA00023136"/>
    </source>
</evidence>
<feature type="region of interest" description="Disordered" evidence="17">
    <location>
        <begin position="94"/>
        <end position="122"/>
    </location>
</feature>
<protein>
    <recommendedName>
        <fullName evidence="14">Regulator of microtubule dynamics protein 3</fullName>
    </recommendedName>
    <alternativeName>
        <fullName evidence="15">Protein FAM82A2</fullName>
    </alternativeName>
    <alternativeName>
        <fullName evidence="16">Protein FAM82C</fullName>
    </alternativeName>
</protein>
<name>A0A3P9I0M9_ORYLA</name>
<reference key="1">
    <citation type="journal article" date="2007" name="Nature">
        <title>The medaka draft genome and insights into vertebrate genome evolution.</title>
        <authorList>
            <person name="Kasahara M."/>
            <person name="Naruse K."/>
            <person name="Sasaki S."/>
            <person name="Nakatani Y."/>
            <person name="Qu W."/>
            <person name="Ahsan B."/>
            <person name="Yamada T."/>
            <person name="Nagayasu Y."/>
            <person name="Doi K."/>
            <person name="Kasai Y."/>
            <person name="Jindo T."/>
            <person name="Kobayashi D."/>
            <person name="Shimada A."/>
            <person name="Toyoda A."/>
            <person name="Kuroki Y."/>
            <person name="Fujiyama A."/>
            <person name="Sasaki T."/>
            <person name="Shimizu A."/>
            <person name="Asakawa S."/>
            <person name="Shimizu N."/>
            <person name="Hashimoto S."/>
            <person name="Yang J."/>
            <person name="Lee Y."/>
            <person name="Matsushima K."/>
            <person name="Sugano S."/>
            <person name="Sakaizumi M."/>
            <person name="Narita T."/>
            <person name="Ohishi K."/>
            <person name="Haga S."/>
            <person name="Ohta F."/>
            <person name="Nomoto H."/>
            <person name="Nogata K."/>
            <person name="Morishita T."/>
            <person name="Endo T."/>
            <person name="Shin-I T."/>
            <person name="Takeda H."/>
            <person name="Morishita S."/>
            <person name="Kohara Y."/>
        </authorList>
    </citation>
    <scope>NUCLEOTIDE SEQUENCE [LARGE SCALE GENOMIC DNA]</scope>
    <source>
        <strain>Hd-rR</strain>
    </source>
</reference>
<dbReference type="PANTHER" id="PTHR16056">
    <property type="entry name" value="REGULATOR OF MICROTUBULE DYNAMICS PROTEIN"/>
    <property type="match status" value="1"/>
</dbReference>
<evidence type="ECO:0000256" key="7">
    <source>
        <dbReference type="ARBA" id="ARBA00022989"/>
    </source>
</evidence>
<evidence type="ECO:0000256" key="12">
    <source>
        <dbReference type="ARBA" id="ARBA00023242"/>
    </source>
</evidence>
<evidence type="ECO:0000256" key="9">
    <source>
        <dbReference type="ARBA" id="ARBA00023128"/>
    </source>
</evidence>
<evidence type="ECO:0000256" key="17">
    <source>
        <dbReference type="SAM" id="MobiDB-lite"/>
    </source>
</evidence>
<evidence type="ECO:0000256" key="14">
    <source>
        <dbReference type="ARBA" id="ARBA00039962"/>
    </source>
</evidence>
<feature type="region of interest" description="Disordered" evidence="17">
    <location>
        <begin position="39"/>
        <end position="64"/>
    </location>
</feature>
<keyword evidence="6" id="KW-1000">Mitochondrion outer membrane</keyword>
<feature type="region of interest" description="Disordered" evidence="17">
    <location>
        <begin position="158"/>
        <end position="206"/>
    </location>
</feature>
<dbReference type="Ensembl" id="ENSORLT00015020803.1">
    <property type="protein sequence ID" value="ENSORLP00015013439.1"/>
    <property type="gene ID" value="ENSORLG00015014379.1"/>
</dbReference>
<dbReference type="GO" id="GO:0000922">
    <property type="term" value="C:spindle pole"/>
    <property type="evidence" value="ECO:0007669"/>
    <property type="project" value="UniProtKB-SubCell"/>
</dbReference>
<reference evidence="19" key="4">
    <citation type="submission" date="2025-09" db="UniProtKB">
        <authorList>
            <consortium name="Ensembl"/>
        </authorList>
    </citation>
    <scope>IDENTIFICATION</scope>
    <source>
        <strain evidence="19">HSOK</strain>
    </source>
</reference>
<organism evidence="19 20">
    <name type="scientific">Oryzias latipes</name>
    <name type="common">Japanese rice fish</name>
    <name type="synonym">Japanese killifish</name>
    <dbReference type="NCBI Taxonomy" id="8090"/>
    <lineage>
        <taxon>Eukaryota</taxon>
        <taxon>Metazoa</taxon>
        <taxon>Chordata</taxon>
        <taxon>Craniata</taxon>
        <taxon>Vertebrata</taxon>
        <taxon>Euteleostomi</taxon>
        <taxon>Actinopterygii</taxon>
        <taxon>Neopterygii</taxon>
        <taxon>Teleostei</taxon>
        <taxon>Neoteleostei</taxon>
        <taxon>Acanthomorphata</taxon>
        <taxon>Ovalentaria</taxon>
        <taxon>Atherinomorphae</taxon>
        <taxon>Beloniformes</taxon>
        <taxon>Adrianichthyidae</taxon>
        <taxon>Oryziinae</taxon>
        <taxon>Oryzias</taxon>
    </lineage>
</organism>
<reference evidence="19 20" key="2">
    <citation type="submission" date="2017-04" db="EMBL/GenBank/DDBJ databases">
        <title>CpG methylation of centromeres and impact of large insertions on vertebrate speciation.</title>
        <authorList>
            <person name="Ichikawa K."/>
            <person name="Yoshimura J."/>
            <person name="Morishita S."/>
        </authorList>
    </citation>
    <scope>NUCLEOTIDE SEQUENCE</scope>
    <source>
        <strain evidence="19 20">HSOK</strain>
    </source>
</reference>
<keyword evidence="8" id="KW-0175">Coiled coil</keyword>
<feature type="compositionally biased region" description="Basic and acidic residues" evidence="17">
    <location>
        <begin position="94"/>
        <end position="104"/>
    </location>
</feature>
<keyword evidence="5 18" id="KW-0812">Transmembrane</keyword>
<evidence type="ECO:0000256" key="11">
    <source>
        <dbReference type="ARBA" id="ARBA00023212"/>
    </source>
</evidence>
<comment type="subcellular location">
    <subcellularLocation>
        <location evidence="3">Cytoplasm</location>
        <location evidence="3">Cytoskeleton</location>
        <location evidence="3">Spindle pole</location>
    </subcellularLocation>
    <subcellularLocation>
        <location evidence="2">Mitochondrion outer membrane</location>
        <topology evidence="2">Single-pass membrane protein</topology>
    </subcellularLocation>
    <subcellularLocation>
        <location evidence="1">Nucleus</location>
    </subcellularLocation>
</comment>
<dbReference type="Proteomes" id="UP000265200">
    <property type="component" value="Chromosome 24"/>
</dbReference>
<keyword evidence="11" id="KW-0206">Cytoskeleton</keyword>
<evidence type="ECO:0000256" key="8">
    <source>
        <dbReference type="ARBA" id="ARBA00023054"/>
    </source>
</evidence>
<keyword evidence="12" id="KW-0539">Nucleus</keyword>
<keyword evidence="7 18" id="KW-1133">Transmembrane helix</keyword>
<evidence type="ECO:0000256" key="5">
    <source>
        <dbReference type="ARBA" id="ARBA00022692"/>
    </source>
</evidence>
<dbReference type="AlphaFoldDB" id="A0A3P9I0M9"/>